<keyword evidence="4" id="KW-1185">Reference proteome</keyword>
<dbReference type="InterPro" id="IPR025430">
    <property type="entry name" value="DUF4167"/>
</dbReference>
<dbReference type="AlphaFoldDB" id="A0A6I6MQY0"/>
<reference evidence="4" key="1">
    <citation type="submission" date="2019-12" db="EMBL/GenBank/DDBJ databases">
        <title>Complete genome of Terracaulis silvestris 0127_4.</title>
        <authorList>
            <person name="Vieira S."/>
            <person name="Riedel T."/>
            <person name="Sproer C."/>
            <person name="Pascual J."/>
            <person name="Boedeker C."/>
            <person name="Overmann J."/>
        </authorList>
    </citation>
    <scope>NUCLEOTIDE SEQUENCE [LARGE SCALE GENOMIC DNA]</scope>
    <source>
        <strain evidence="4">0127_4</strain>
    </source>
</reference>
<name>A0A6I6MQY0_9CAUL</name>
<evidence type="ECO:0000313" key="3">
    <source>
        <dbReference type="EMBL" id="QGZ95084.1"/>
    </source>
</evidence>
<dbReference type="EMBL" id="CP047045">
    <property type="protein sequence ID" value="QGZ95084.1"/>
    <property type="molecule type" value="Genomic_DNA"/>
</dbReference>
<organism evidence="3 4">
    <name type="scientific">Terricaulis silvestris</name>
    <dbReference type="NCBI Taxonomy" id="2686094"/>
    <lineage>
        <taxon>Bacteria</taxon>
        <taxon>Pseudomonadati</taxon>
        <taxon>Pseudomonadota</taxon>
        <taxon>Alphaproteobacteria</taxon>
        <taxon>Caulobacterales</taxon>
        <taxon>Caulobacteraceae</taxon>
        <taxon>Terricaulis</taxon>
    </lineage>
</organism>
<dbReference type="Pfam" id="PF13763">
    <property type="entry name" value="DUF4167"/>
    <property type="match status" value="1"/>
</dbReference>
<dbReference type="KEGG" id="tsv:DSM104635_01925"/>
<dbReference type="Proteomes" id="UP000431269">
    <property type="component" value="Chromosome"/>
</dbReference>
<feature type="region of interest" description="Disordered" evidence="1">
    <location>
        <begin position="51"/>
        <end position="197"/>
    </location>
</feature>
<evidence type="ECO:0000259" key="2">
    <source>
        <dbReference type="Pfam" id="PF13763"/>
    </source>
</evidence>
<feature type="compositionally biased region" description="Basic and acidic residues" evidence="1">
    <location>
        <begin position="67"/>
        <end position="88"/>
    </location>
</feature>
<feature type="domain" description="DUF4167" evidence="2">
    <location>
        <begin position="2"/>
        <end position="56"/>
    </location>
</feature>
<gene>
    <name evidence="3" type="ORF">DSM104635_01925</name>
</gene>
<evidence type="ECO:0000313" key="4">
    <source>
        <dbReference type="Proteomes" id="UP000431269"/>
    </source>
</evidence>
<feature type="compositionally biased region" description="Low complexity" evidence="1">
    <location>
        <begin position="55"/>
        <end position="65"/>
    </location>
</feature>
<evidence type="ECO:0000256" key="1">
    <source>
        <dbReference type="SAM" id="MobiDB-lite"/>
    </source>
</evidence>
<protein>
    <recommendedName>
        <fullName evidence="2">DUF4167 domain-containing protein</fullName>
    </recommendedName>
</protein>
<proteinExistence type="predicted"/>
<accession>A0A6I6MQY0</accession>
<sequence length="197" mass="22225">MESNGPETKVRGPASVIYERYLQLARDATSSGDRVLGENYLQHADHYFRLVRSMQPAQPHPQQQQDRFNDAERDGYEEGSQEMDRAEGGETSPEGDEQPDAEFSQGQPQHGQDREGGNRRRGRRNRFRPGEGEGAEAAPREGGGEERTESRPPREPRAEGEAREPRRERAPREQREEREAGPEGFSSGPKPAFLRGD</sequence>
<feature type="compositionally biased region" description="Basic and acidic residues" evidence="1">
    <location>
        <begin position="138"/>
        <end position="181"/>
    </location>
</feature>